<dbReference type="Proteomes" id="UP001157502">
    <property type="component" value="Chromosome 2"/>
</dbReference>
<dbReference type="EMBL" id="CM055729">
    <property type="protein sequence ID" value="KAJ8015135.1"/>
    <property type="molecule type" value="Genomic_DNA"/>
</dbReference>
<accession>A0ACC2HHC0</accession>
<keyword evidence="2" id="KW-1185">Reference proteome</keyword>
<organism evidence="1 2">
    <name type="scientific">Dallia pectoralis</name>
    <name type="common">Alaska blackfish</name>
    <dbReference type="NCBI Taxonomy" id="75939"/>
    <lineage>
        <taxon>Eukaryota</taxon>
        <taxon>Metazoa</taxon>
        <taxon>Chordata</taxon>
        <taxon>Craniata</taxon>
        <taxon>Vertebrata</taxon>
        <taxon>Euteleostomi</taxon>
        <taxon>Actinopterygii</taxon>
        <taxon>Neopterygii</taxon>
        <taxon>Teleostei</taxon>
        <taxon>Protacanthopterygii</taxon>
        <taxon>Esociformes</taxon>
        <taxon>Umbridae</taxon>
        <taxon>Dallia</taxon>
    </lineage>
</organism>
<sequence length="332" mass="36627">MKKTIPNENRNNIKTMKKILKPVIEKKRRDRMNQSLGELKNLLLSFTSDSRLQNSKLEKASILDLTIEYLQEMTEKRSMSKDSSGQVVYYPWETEQCAQFEVSEPGACSSAVAADSRPAVPTIHTVGFQQLEGEGLTRGLKNYINSQQDPSAKNSTSMCPTNQHQSHKTKENQCSSSPLTDLHLRLCMKEMSSVRDGCSPLITEAARCHSKFPFSISHHSSSQPDGFSSPLTPGYLSPPLSPCLACSFAFTTSPSVSPSSCHFSPGLSPQPSKPFCSTSMSLHNVPPPVSFSPPPHLLTPPPHPVSSLTHPWSSVPATRKLLVASSRHWRPW</sequence>
<proteinExistence type="predicted"/>
<gene>
    <name evidence="1" type="ORF">DPEC_G00023010</name>
</gene>
<protein>
    <submittedName>
        <fullName evidence="1">Uncharacterized protein</fullName>
    </submittedName>
</protein>
<comment type="caution">
    <text evidence="1">The sequence shown here is derived from an EMBL/GenBank/DDBJ whole genome shotgun (WGS) entry which is preliminary data.</text>
</comment>
<evidence type="ECO:0000313" key="1">
    <source>
        <dbReference type="EMBL" id="KAJ8015135.1"/>
    </source>
</evidence>
<name>A0ACC2HHC0_DALPE</name>
<evidence type="ECO:0000313" key="2">
    <source>
        <dbReference type="Proteomes" id="UP001157502"/>
    </source>
</evidence>
<reference evidence="1" key="1">
    <citation type="submission" date="2021-05" db="EMBL/GenBank/DDBJ databases">
        <authorList>
            <person name="Pan Q."/>
            <person name="Jouanno E."/>
            <person name="Zahm M."/>
            <person name="Klopp C."/>
            <person name="Cabau C."/>
            <person name="Louis A."/>
            <person name="Berthelot C."/>
            <person name="Parey E."/>
            <person name="Roest Crollius H."/>
            <person name="Montfort J."/>
            <person name="Robinson-Rechavi M."/>
            <person name="Bouchez O."/>
            <person name="Lampietro C."/>
            <person name="Lopez Roques C."/>
            <person name="Donnadieu C."/>
            <person name="Postlethwait J."/>
            <person name="Bobe J."/>
            <person name="Dillon D."/>
            <person name="Chandos A."/>
            <person name="von Hippel F."/>
            <person name="Guiguen Y."/>
        </authorList>
    </citation>
    <scope>NUCLEOTIDE SEQUENCE</scope>
    <source>
        <strain evidence="1">YG-Jan2019</strain>
    </source>
</reference>